<proteinExistence type="predicted"/>
<dbReference type="EMBL" id="JACGCM010001633">
    <property type="protein sequence ID" value="KAF6152408.1"/>
    <property type="molecule type" value="Genomic_DNA"/>
</dbReference>
<accession>A0A7J7MCE4</accession>
<evidence type="ECO:0000256" key="1">
    <source>
        <dbReference type="SAM" id="MobiDB-lite"/>
    </source>
</evidence>
<comment type="caution">
    <text evidence="2">The sequence shown here is derived from an EMBL/GenBank/DDBJ whole genome shotgun (WGS) entry which is preliminary data.</text>
</comment>
<name>A0A7J7MCE4_9MAGN</name>
<evidence type="ECO:0000313" key="3">
    <source>
        <dbReference type="Proteomes" id="UP000541444"/>
    </source>
</evidence>
<sequence length="184" mass="20124">MRFPSTTLKGSFYVKKDFNLEKHLLLDVPNLQVINLLHAVLQSLTFLNLPSEIVRGINMKSVKPMGPNGVPGGDCDCPRGPPSFEGGRQRFGERNGYHGGPRGGKGDFAGDMSGGPPKFLQSFRGNCGRPRFGRSGGGEVQDLHPLLSINFPLSFVMECSILEASEQSLNFQLVQISFERSVRS</sequence>
<feature type="compositionally biased region" description="Gly residues" evidence="1">
    <location>
        <begin position="97"/>
        <end position="107"/>
    </location>
</feature>
<dbReference type="GO" id="GO:0003735">
    <property type="term" value="F:structural constituent of ribosome"/>
    <property type="evidence" value="ECO:0007669"/>
    <property type="project" value="TreeGrafter"/>
</dbReference>
<dbReference type="PANTHER" id="PTHR12146:SF0">
    <property type="entry name" value="RIBOSOMAL PROTEIN S10"/>
    <property type="match status" value="1"/>
</dbReference>
<keyword evidence="3" id="KW-1185">Reference proteome</keyword>
<dbReference type="PANTHER" id="PTHR12146">
    <property type="entry name" value="40S RIBOSOMAL PROTEIN S10"/>
    <property type="match status" value="1"/>
</dbReference>
<dbReference type="GO" id="GO:0003723">
    <property type="term" value="F:RNA binding"/>
    <property type="evidence" value="ECO:0007669"/>
    <property type="project" value="TreeGrafter"/>
</dbReference>
<dbReference type="Proteomes" id="UP000541444">
    <property type="component" value="Unassembled WGS sequence"/>
</dbReference>
<dbReference type="OrthoDB" id="5211809at2759"/>
<reference evidence="2 3" key="1">
    <citation type="journal article" date="2020" name="IScience">
        <title>Genome Sequencing of the Endangered Kingdonia uniflora (Circaeasteraceae, Ranunculales) Reveals Potential Mechanisms of Evolutionary Specialization.</title>
        <authorList>
            <person name="Sun Y."/>
            <person name="Deng T."/>
            <person name="Zhang A."/>
            <person name="Moore M.J."/>
            <person name="Landis J.B."/>
            <person name="Lin N."/>
            <person name="Zhang H."/>
            <person name="Zhang X."/>
            <person name="Huang J."/>
            <person name="Zhang X."/>
            <person name="Sun H."/>
            <person name="Wang H."/>
        </authorList>
    </citation>
    <scope>NUCLEOTIDE SEQUENCE [LARGE SCALE GENOMIC DNA]</scope>
    <source>
        <strain evidence="2">TB1705</strain>
        <tissue evidence="2">Leaf</tissue>
    </source>
</reference>
<feature type="region of interest" description="Disordered" evidence="1">
    <location>
        <begin position="84"/>
        <end position="111"/>
    </location>
</feature>
<gene>
    <name evidence="2" type="ORF">GIB67_038031</name>
</gene>
<protein>
    <submittedName>
        <fullName evidence="2">Uncharacterized protein</fullName>
    </submittedName>
</protein>
<dbReference type="AlphaFoldDB" id="A0A7J7MCE4"/>
<organism evidence="2 3">
    <name type="scientific">Kingdonia uniflora</name>
    <dbReference type="NCBI Taxonomy" id="39325"/>
    <lineage>
        <taxon>Eukaryota</taxon>
        <taxon>Viridiplantae</taxon>
        <taxon>Streptophyta</taxon>
        <taxon>Embryophyta</taxon>
        <taxon>Tracheophyta</taxon>
        <taxon>Spermatophyta</taxon>
        <taxon>Magnoliopsida</taxon>
        <taxon>Ranunculales</taxon>
        <taxon>Circaeasteraceae</taxon>
        <taxon>Kingdonia</taxon>
    </lineage>
</organism>
<dbReference type="GO" id="GO:0022627">
    <property type="term" value="C:cytosolic small ribosomal subunit"/>
    <property type="evidence" value="ECO:0007669"/>
    <property type="project" value="TreeGrafter"/>
</dbReference>
<evidence type="ECO:0000313" key="2">
    <source>
        <dbReference type="EMBL" id="KAF6152408.1"/>
    </source>
</evidence>
<dbReference type="InterPro" id="IPR037447">
    <property type="entry name" value="Ribosomal_eS10"/>
</dbReference>
<feature type="compositionally biased region" description="Basic and acidic residues" evidence="1">
    <location>
        <begin position="87"/>
        <end position="96"/>
    </location>
</feature>